<dbReference type="Pfam" id="PF22974">
    <property type="entry name" value="DUF7029"/>
    <property type="match status" value="1"/>
</dbReference>
<dbReference type="EMBL" id="CVQI01010335">
    <property type="protein sequence ID" value="CRK19690.1"/>
    <property type="molecule type" value="Genomic_DNA"/>
</dbReference>
<feature type="signal peptide" evidence="1">
    <location>
        <begin position="1"/>
        <end position="23"/>
    </location>
</feature>
<reference evidence="5" key="1">
    <citation type="submission" date="2015-05" db="EMBL/GenBank/DDBJ databases">
        <authorList>
            <person name="Fogelqvist Johan"/>
        </authorList>
    </citation>
    <scope>NUCLEOTIDE SEQUENCE [LARGE SCALE GENOMIC DNA]</scope>
</reference>
<evidence type="ECO:0000313" key="4">
    <source>
        <dbReference type="EMBL" id="CRK19690.1"/>
    </source>
</evidence>
<feature type="chain" id="PRO_5002566041" evidence="1">
    <location>
        <begin position="24"/>
        <end position="496"/>
    </location>
</feature>
<dbReference type="Pfam" id="PF23865">
    <property type="entry name" value="DUF7223"/>
    <property type="match status" value="1"/>
</dbReference>
<dbReference type="InterPro" id="IPR055647">
    <property type="entry name" value="DUF7223"/>
</dbReference>
<dbReference type="InterPro" id="IPR054293">
    <property type="entry name" value="DUF7029"/>
</dbReference>
<evidence type="ECO:0000259" key="2">
    <source>
        <dbReference type="Pfam" id="PF22974"/>
    </source>
</evidence>
<organism evidence="4 5">
    <name type="scientific">Verticillium longisporum</name>
    <name type="common">Verticillium dahliae var. longisporum</name>
    <dbReference type="NCBI Taxonomy" id="100787"/>
    <lineage>
        <taxon>Eukaryota</taxon>
        <taxon>Fungi</taxon>
        <taxon>Dikarya</taxon>
        <taxon>Ascomycota</taxon>
        <taxon>Pezizomycotina</taxon>
        <taxon>Sordariomycetes</taxon>
        <taxon>Hypocreomycetidae</taxon>
        <taxon>Glomerellales</taxon>
        <taxon>Plectosphaerellaceae</taxon>
        <taxon>Verticillium</taxon>
    </lineage>
</organism>
<feature type="domain" description="DUF7223" evidence="3">
    <location>
        <begin position="288"/>
        <end position="435"/>
    </location>
</feature>
<proteinExistence type="predicted"/>
<gene>
    <name evidence="4" type="ORF">BN1723_011963</name>
</gene>
<evidence type="ECO:0000259" key="3">
    <source>
        <dbReference type="Pfam" id="PF23865"/>
    </source>
</evidence>
<evidence type="ECO:0000313" key="5">
    <source>
        <dbReference type="Proteomes" id="UP000045706"/>
    </source>
</evidence>
<accession>A0A0G4LD87</accession>
<protein>
    <submittedName>
        <fullName evidence="4">Uncharacterized protein</fullName>
    </submittedName>
</protein>
<dbReference type="AlphaFoldDB" id="A0A0G4LD87"/>
<evidence type="ECO:0000256" key="1">
    <source>
        <dbReference type="SAM" id="SignalP"/>
    </source>
</evidence>
<dbReference type="Proteomes" id="UP000045706">
    <property type="component" value="Unassembled WGS sequence"/>
</dbReference>
<feature type="domain" description="DUF7029" evidence="2">
    <location>
        <begin position="123"/>
        <end position="213"/>
    </location>
</feature>
<sequence>MKAGSSLLLSVGALAGLVGTSSGAAVPADPPAILKPVPKRPGTEPNHGQGIAVRAAADVPSVPELAEKPAPVILSPIPRANILSSKLGNGLKLKTRQESVTPAKDLVLGYAGSEMTALVDIALKQPAVALEEVDGVSSVKCQDSSVTINFSDLASLQAATAAWPKELTVLTYSPDDGCNPSDERGWFALSDLVFDNAKLVATASSKRTSLNDEGAQATVNFDTNPAAGAKRDLKSLITPDIAGTLADLPDLRINIDEARFESKVQIAGSFGFNFLDLKASSMSLDIDYSSLIALNLSAHVGAAYSTDVFDFEPFTASISAFSIPGILDVGPIVSFGIGVEFAAEGTVDASLGLHSKIPAGKIHLNLANSDKSSTSGWEPVTTMSSDLSAEVSLQLNPYLDLNLAVGVQAFKRAIDLTAGVDLKPQVVNAWSADANFEYTSKSGIALARPEGVTCPNGAWFASTFKFDIVAYIANIYSKVLYEYDHPLYKSSCWNFA</sequence>
<name>A0A0G4LD87_VERLO</name>
<feature type="non-terminal residue" evidence="4">
    <location>
        <position position="496"/>
    </location>
</feature>
<keyword evidence="1" id="KW-0732">Signal</keyword>